<keyword evidence="3" id="KW-0472">Membrane</keyword>
<dbReference type="NCBIfam" id="TIGR01076">
    <property type="entry name" value="sortase_fam"/>
    <property type="match status" value="1"/>
</dbReference>
<evidence type="ECO:0000313" key="4">
    <source>
        <dbReference type="EMBL" id="MBP1043624.1"/>
    </source>
</evidence>
<evidence type="ECO:0000256" key="2">
    <source>
        <dbReference type="PIRSR" id="PIRSR605754-1"/>
    </source>
</evidence>
<evidence type="ECO:0000256" key="3">
    <source>
        <dbReference type="SAM" id="Phobius"/>
    </source>
</evidence>
<name>A0A940P8F6_9ENTE</name>
<feature type="transmembrane region" description="Helical" evidence="3">
    <location>
        <begin position="7"/>
        <end position="27"/>
    </location>
</feature>
<dbReference type="EMBL" id="JAEEGA010000018">
    <property type="protein sequence ID" value="MBP1043624.1"/>
    <property type="molecule type" value="Genomic_DNA"/>
</dbReference>
<sequence>MKKKGWAYLYMPLLFFIAGYGILYIVLAPVLNVVTSTVNLLVLNEAPTFKEERVALFDETKKVEPAKNTSETIPSSKVNYPSIGDEYGQLVIEKLGIKSAMTFGDRPEDLRVGVGHYNGSIFPGEVGTTLIGGHNTTDLATLNLIEKGDKITVFTHYGTYVYQVNDTKEARFDDASAIESVFEREGHHLILYTCSPVEMIGLTDERLFVYAELQSGPLIDPEN</sequence>
<dbReference type="InterPro" id="IPR005754">
    <property type="entry name" value="Sortase"/>
</dbReference>
<dbReference type="RefSeq" id="WP_209531438.1">
    <property type="nucleotide sequence ID" value="NZ_JAEEGA010000018.1"/>
</dbReference>
<dbReference type="CDD" id="cd05828">
    <property type="entry name" value="Sortase_D_1"/>
    <property type="match status" value="1"/>
</dbReference>
<keyword evidence="3" id="KW-1133">Transmembrane helix</keyword>
<reference evidence="4" key="1">
    <citation type="submission" date="2020-12" db="EMBL/GenBank/DDBJ databases">
        <title>Vagococcus allomyrinae sp. nov. and Enterococcus lavae sp. nov., isolated from the larvae of Allomyrina dichotoma.</title>
        <authorList>
            <person name="Lee S.D."/>
        </authorList>
    </citation>
    <scope>NUCLEOTIDE SEQUENCE</scope>
    <source>
        <strain evidence="4">BWB3-3</strain>
    </source>
</reference>
<dbReference type="SUPFAM" id="SSF63817">
    <property type="entry name" value="Sortase"/>
    <property type="match status" value="1"/>
</dbReference>
<keyword evidence="1" id="KW-0378">Hydrolase</keyword>
<dbReference type="Proteomes" id="UP000674938">
    <property type="component" value="Unassembled WGS sequence"/>
</dbReference>
<dbReference type="InterPro" id="IPR023365">
    <property type="entry name" value="Sortase_dom-sf"/>
</dbReference>
<proteinExistence type="predicted"/>
<dbReference type="Gene3D" id="2.40.260.10">
    <property type="entry name" value="Sortase"/>
    <property type="match status" value="1"/>
</dbReference>
<dbReference type="AlphaFoldDB" id="A0A940P8F6"/>
<keyword evidence="3" id="KW-0812">Transmembrane</keyword>
<feature type="active site" description="Proton donor/acceptor" evidence="2">
    <location>
        <position position="134"/>
    </location>
</feature>
<evidence type="ECO:0000313" key="5">
    <source>
        <dbReference type="Proteomes" id="UP000674938"/>
    </source>
</evidence>
<gene>
    <name evidence="4" type="ORF">I6N95_21590</name>
</gene>
<dbReference type="Pfam" id="PF04203">
    <property type="entry name" value="Sortase"/>
    <property type="match status" value="1"/>
</dbReference>
<dbReference type="InterPro" id="IPR041999">
    <property type="entry name" value="Sortase_D_1"/>
</dbReference>
<dbReference type="GO" id="GO:0016787">
    <property type="term" value="F:hydrolase activity"/>
    <property type="evidence" value="ECO:0007669"/>
    <property type="project" value="UniProtKB-KW"/>
</dbReference>
<protein>
    <submittedName>
        <fullName evidence="4">Class D sortase</fullName>
    </submittedName>
</protein>
<organism evidence="4 5">
    <name type="scientific">Vagococcus allomyrinae</name>
    <dbReference type="NCBI Taxonomy" id="2794353"/>
    <lineage>
        <taxon>Bacteria</taxon>
        <taxon>Bacillati</taxon>
        <taxon>Bacillota</taxon>
        <taxon>Bacilli</taxon>
        <taxon>Lactobacillales</taxon>
        <taxon>Enterococcaceae</taxon>
        <taxon>Vagococcus</taxon>
    </lineage>
</organism>
<keyword evidence="5" id="KW-1185">Reference proteome</keyword>
<evidence type="ECO:0000256" key="1">
    <source>
        <dbReference type="ARBA" id="ARBA00022801"/>
    </source>
</evidence>
<feature type="active site" description="Acyl-thioester intermediate" evidence="2">
    <location>
        <position position="194"/>
    </location>
</feature>
<comment type="caution">
    <text evidence="4">The sequence shown here is derived from an EMBL/GenBank/DDBJ whole genome shotgun (WGS) entry which is preliminary data.</text>
</comment>
<accession>A0A940P8F6</accession>